<sequence length="90" mass="10216">MFVQLNGVQWCPAQIVEPSNPNDLLEFETISSSDGPCFSLPLMITISMHLPCKFCLVLQELTWTLSSAVFTLEETVMSTTLFKRFPLWSK</sequence>
<name>A0A9J5YRN8_SOLCO</name>
<dbReference type="Proteomes" id="UP000824120">
    <property type="component" value="Chromosome 6"/>
</dbReference>
<proteinExistence type="predicted"/>
<evidence type="ECO:0000313" key="2">
    <source>
        <dbReference type="Proteomes" id="UP000824120"/>
    </source>
</evidence>
<dbReference type="AlphaFoldDB" id="A0A9J5YRN8"/>
<dbReference type="EMBL" id="JACXVP010000006">
    <property type="protein sequence ID" value="KAG5603169.1"/>
    <property type="molecule type" value="Genomic_DNA"/>
</dbReference>
<comment type="caution">
    <text evidence="1">The sequence shown here is derived from an EMBL/GenBank/DDBJ whole genome shotgun (WGS) entry which is preliminary data.</text>
</comment>
<accession>A0A9J5YRN8</accession>
<keyword evidence="2" id="KW-1185">Reference proteome</keyword>
<organism evidence="1 2">
    <name type="scientific">Solanum commersonii</name>
    <name type="common">Commerson's wild potato</name>
    <name type="synonym">Commerson's nightshade</name>
    <dbReference type="NCBI Taxonomy" id="4109"/>
    <lineage>
        <taxon>Eukaryota</taxon>
        <taxon>Viridiplantae</taxon>
        <taxon>Streptophyta</taxon>
        <taxon>Embryophyta</taxon>
        <taxon>Tracheophyta</taxon>
        <taxon>Spermatophyta</taxon>
        <taxon>Magnoliopsida</taxon>
        <taxon>eudicotyledons</taxon>
        <taxon>Gunneridae</taxon>
        <taxon>Pentapetalae</taxon>
        <taxon>asterids</taxon>
        <taxon>lamiids</taxon>
        <taxon>Solanales</taxon>
        <taxon>Solanaceae</taxon>
        <taxon>Solanoideae</taxon>
        <taxon>Solaneae</taxon>
        <taxon>Solanum</taxon>
    </lineage>
</organism>
<protein>
    <submittedName>
        <fullName evidence="1">Uncharacterized protein</fullName>
    </submittedName>
</protein>
<evidence type="ECO:0000313" key="1">
    <source>
        <dbReference type="EMBL" id="KAG5603169.1"/>
    </source>
</evidence>
<reference evidence="1 2" key="1">
    <citation type="submission" date="2020-09" db="EMBL/GenBank/DDBJ databases">
        <title>De no assembly of potato wild relative species, Solanum commersonii.</title>
        <authorList>
            <person name="Cho K."/>
        </authorList>
    </citation>
    <scope>NUCLEOTIDE SEQUENCE [LARGE SCALE GENOMIC DNA]</scope>
    <source>
        <strain evidence="1">LZ3.2</strain>
        <tissue evidence="1">Leaf</tissue>
    </source>
</reference>
<gene>
    <name evidence="1" type="ORF">H5410_034539</name>
</gene>